<dbReference type="Proteomes" id="UP000244336">
    <property type="component" value="Chromosome 9"/>
</dbReference>
<evidence type="ECO:0000313" key="1">
    <source>
        <dbReference type="EMBL" id="PUZ39785.1"/>
    </source>
</evidence>
<sequence length="86" mass="9385">MRGQVEAADIQRGLDESSVRCCLASPLHPPPASSSASPRVAAVMAVVPCSHARLLRLSIECHRKSLPGPAKEKGYFMLQDAKLRWF</sequence>
<organism evidence="1 2">
    <name type="scientific">Panicum hallii var. hallii</name>
    <dbReference type="NCBI Taxonomy" id="1504633"/>
    <lineage>
        <taxon>Eukaryota</taxon>
        <taxon>Viridiplantae</taxon>
        <taxon>Streptophyta</taxon>
        <taxon>Embryophyta</taxon>
        <taxon>Tracheophyta</taxon>
        <taxon>Spermatophyta</taxon>
        <taxon>Magnoliopsida</taxon>
        <taxon>Liliopsida</taxon>
        <taxon>Poales</taxon>
        <taxon>Poaceae</taxon>
        <taxon>PACMAD clade</taxon>
        <taxon>Panicoideae</taxon>
        <taxon>Panicodae</taxon>
        <taxon>Paniceae</taxon>
        <taxon>Panicinae</taxon>
        <taxon>Panicum</taxon>
        <taxon>Panicum sect. Panicum</taxon>
    </lineage>
</organism>
<evidence type="ECO:0000313" key="2">
    <source>
        <dbReference type="Proteomes" id="UP000244336"/>
    </source>
</evidence>
<reference evidence="1 2" key="1">
    <citation type="submission" date="2018-04" db="EMBL/GenBank/DDBJ databases">
        <title>WGS assembly of Panicum hallii var. hallii HAL2.</title>
        <authorList>
            <person name="Lovell J."/>
            <person name="Jenkins J."/>
            <person name="Lowry D."/>
            <person name="Mamidi S."/>
            <person name="Sreedasyam A."/>
            <person name="Weng X."/>
            <person name="Barry K."/>
            <person name="Bonette J."/>
            <person name="Campitelli B."/>
            <person name="Daum C."/>
            <person name="Gordon S."/>
            <person name="Gould B."/>
            <person name="Lipzen A."/>
            <person name="MacQueen A."/>
            <person name="Palacio-Mejia J."/>
            <person name="Plott C."/>
            <person name="Shakirov E."/>
            <person name="Shu S."/>
            <person name="Yoshinaga Y."/>
            <person name="Zane M."/>
            <person name="Rokhsar D."/>
            <person name="Grimwood J."/>
            <person name="Schmutz J."/>
            <person name="Juenger T."/>
        </authorList>
    </citation>
    <scope>NUCLEOTIDE SEQUENCE [LARGE SCALE GENOMIC DNA]</scope>
    <source>
        <strain evidence="2">cv. HAL2</strain>
    </source>
</reference>
<accession>A0A2T7C8X5</accession>
<gene>
    <name evidence="1" type="ORF">GQ55_9G368800</name>
</gene>
<dbReference type="Gramene" id="PUZ39785">
    <property type="protein sequence ID" value="PUZ39785"/>
    <property type="gene ID" value="GQ55_9G368800"/>
</dbReference>
<protein>
    <submittedName>
        <fullName evidence="1">Uncharacterized protein</fullName>
    </submittedName>
</protein>
<dbReference type="EMBL" id="CM009757">
    <property type="protein sequence ID" value="PUZ39785.1"/>
    <property type="molecule type" value="Genomic_DNA"/>
</dbReference>
<keyword evidence="2" id="KW-1185">Reference proteome</keyword>
<name>A0A2T7C8X5_9POAL</name>
<proteinExistence type="predicted"/>
<dbReference type="AlphaFoldDB" id="A0A2T7C8X5"/>